<keyword evidence="4" id="KW-0677">Repeat</keyword>
<keyword evidence="1 5" id="KW-0489">Methyltransferase</keyword>
<accession>A0A2P2ILL0</accession>
<dbReference type="Pfam" id="PF22528">
    <property type="entry name" value="PRMT_C"/>
    <property type="match status" value="1"/>
</dbReference>
<name>A0A2P2ILL0_RHIMU</name>
<evidence type="ECO:0000256" key="2">
    <source>
        <dbReference type="ARBA" id="ARBA00022679"/>
    </source>
</evidence>
<dbReference type="Gene3D" id="3.40.50.150">
    <property type="entry name" value="Vaccinia Virus protein VP39"/>
    <property type="match status" value="1"/>
</dbReference>
<keyword evidence="2 5" id="KW-0808">Transferase</keyword>
<dbReference type="EMBL" id="GGEC01001622">
    <property type="protein sequence ID" value="MBW82105.1"/>
    <property type="molecule type" value="Transcribed_RNA"/>
</dbReference>
<dbReference type="FunFam" id="2.70.160.11:FF:000013">
    <property type="entry name" value="Protein arginine N-methyltransferase 1.6"/>
    <property type="match status" value="1"/>
</dbReference>
<dbReference type="AlphaFoldDB" id="A0A2P2ILL0"/>
<dbReference type="InterPro" id="IPR025799">
    <property type="entry name" value="Arg_MeTrfase"/>
</dbReference>
<dbReference type="PROSITE" id="PS51678">
    <property type="entry name" value="SAM_MT_PRMT"/>
    <property type="match status" value="1"/>
</dbReference>
<dbReference type="InterPro" id="IPR029063">
    <property type="entry name" value="SAM-dependent_MTases_sf"/>
</dbReference>
<evidence type="ECO:0000256" key="3">
    <source>
        <dbReference type="ARBA" id="ARBA00022691"/>
    </source>
</evidence>
<dbReference type="EMBL" id="GGEC01001623">
    <property type="protein sequence ID" value="MBW82106.1"/>
    <property type="molecule type" value="Transcribed_RNA"/>
</dbReference>
<evidence type="ECO:0000313" key="7">
    <source>
        <dbReference type="EMBL" id="MBW82106.1"/>
    </source>
</evidence>
<dbReference type="Gene3D" id="2.70.160.11">
    <property type="entry name" value="Hnrnp arginine n-methyltransferase1"/>
    <property type="match status" value="2"/>
</dbReference>
<dbReference type="SUPFAM" id="SSF53335">
    <property type="entry name" value="S-adenosyl-L-methionine-dependent methyltransferases"/>
    <property type="match status" value="1"/>
</dbReference>
<dbReference type="FunFam" id="3.40.50.150:FF:000070">
    <property type="entry name" value="Protein arginine N-methyltransferase 7"/>
    <property type="match status" value="1"/>
</dbReference>
<evidence type="ECO:0000259" key="6">
    <source>
        <dbReference type="Pfam" id="PF22528"/>
    </source>
</evidence>
<evidence type="ECO:0000256" key="5">
    <source>
        <dbReference type="PROSITE-ProRule" id="PRU01015"/>
    </source>
</evidence>
<dbReference type="GO" id="GO:0016274">
    <property type="term" value="F:protein-arginine N-methyltransferase activity"/>
    <property type="evidence" value="ECO:0007669"/>
    <property type="project" value="InterPro"/>
</dbReference>
<dbReference type="GO" id="GO:0032259">
    <property type="term" value="P:methylation"/>
    <property type="evidence" value="ECO:0007669"/>
    <property type="project" value="UniProtKB-KW"/>
</dbReference>
<proteinExistence type="predicted"/>
<sequence length="384" mass="42985">MNIGTGNWCDHWKQCVWLIPGKGVPISRGEEVLVHAVHDDTSVCYNLAAQDTKSRNYNFSTSEFHLTFPPERLANYGDSKWRFSMMEALRNALQSRVQPICVVADDSVFLTLLAAHLSKISRVMSLFPGLRDRGAEYVQTVADENGFSANHVEIIQKKKPLTLDDTDGKKVDLLIGEPYYHGNDISLPWQNLRFWKDRTMLDSVLSEDFLVMPCKAILMACAMSLPDLWKSRRCLRRIEGFDHSVVNTILGACGELPAPQEGPLLPLFIWQCGEIEQLSKTFMAMEFDFSKPMSSCHGKVQVELSKSGICHGFALWIDWVMDPKKCVVISTGPDQRYWKQAVKLLAQPVAVGVQGSSSSECCSAIIEASFDPSSGEITLKHSFS</sequence>
<reference evidence="7" key="1">
    <citation type="submission" date="2018-02" db="EMBL/GenBank/DDBJ databases">
        <title>Rhizophora mucronata_Transcriptome.</title>
        <authorList>
            <person name="Meera S.P."/>
            <person name="Sreeshan A."/>
            <person name="Augustine A."/>
        </authorList>
    </citation>
    <scope>NUCLEOTIDE SEQUENCE</scope>
    <source>
        <tissue evidence="7">Leaf</tissue>
    </source>
</reference>
<organism evidence="7">
    <name type="scientific">Rhizophora mucronata</name>
    <name type="common">Asiatic mangrove</name>
    <dbReference type="NCBI Taxonomy" id="61149"/>
    <lineage>
        <taxon>Eukaryota</taxon>
        <taxon>Viridiplantae</taxon>
        <taxon>Streptophyta</taxon>
        <taxon>Embryophyta</taxon>
        <taxon>Tracheophyta</taxon>
        <taxon>Spermatophyta</taxon>
        <taxon>Magnoliopsida</taxon>
        <taxon>eudicotyledons</taxon>
        <taxon>Gunneridae</taxon>
        <taxon>Pentapetalae</taxon>
        <taxon>rosids</taxon>
        <taxon>fabids</taxon>
        <taxon>Malpighiales</taxon>
        <taxon>Rhizophoraceae</taxon>
        <taxon>Rhizophora</taxon>
    </lineage>
</organism>
<dbReference type="InterPro" id="IPR055135">
    <property type="entry name" value="PRMT_dom"/>
</dbReference>
<evidence type="ECO:0000256" key="4">
    <source>
        <dbReference type="ARBA" id="ARBA00022737"/>
    </source>
</evidence>
<feature type="domain" description="Protein arginine N-methyltransferase" evidence="6">
    <location>
        <begin position="283"/>
        <end position="352"/>
    </location>
</feature>
<protein>
    <submittedName>
        <fullName evidence="7">Arginine N-methyltransferase family protein</fullName>
    </submittedName>
</protein>
<evidence type="ECO:0000256" key="1">
    <source>
        <dbReference type="ARBA" id="ARBA00022603"/>
    </source>
</evidence>
<keyword evidence="3 5" id="KW-0949">S-adenosyl-L-methionine</keyword>